<sequence length="135" mass="15460">MFRNTLLRTLRTTRPVASTIIRPSTLALRQQQQQQPTPLQFQFIRSYSDFPELTREIAKERIIEILEGYDKVDASKEITDSSSYTSDLGLDSLDVVEVIMELEHEFNIQIPDNEADSLKTVGQTIEYILAQPDAN</sequence>
<proteinExistence type="inferred from homology"/>
<dbReference type="OrthoDB" id="448946at2759"/>
<protein>
    <recommendedName>
        <fullName evidence="14">Acyl carrier protein</fullName>
    </recommendedName>
</protein>
<keyword evidence="7" id="KW-0597">Phosphoprotein</keyword>
<evidence type="ECO:0000313" key="17">
    <source>
        <dbReference type="Proteomes" id="UP000002037"/>
    </source>
</evidence>
<dbReference type="eggNOG" id="KOG1748">
    <property type="taxonomic scope" value="Eukaryota"/>
</dbReference>
<keyword evidence="12" id="KW-0496">Mitochondrion</keyword>
<evidence type="ECO:0000313" key="16">
    <source>
        <dbReference type="EMBL" id="EER32598.1"/>
    </source>
</evidence>
<dbReference type="AlphaFoldDB" id="C5MDG8"/>
<dbReference type="Gene3D" id="1.10.1200.10">
    <property type="entry name" value="ACP-like"/>
    <property type="match status" value="1"/>
</dbReference>
<dbReference type="Pfam" id="PF00550">
    <property type="entry name" value="PP-binding"/>
    <property type="match status" value="1"/>
</dbReference>
<evidence type="ECO:0000256" key="7">
    <source>
        <dbReference type="ARBA" id="ARBA00022553"/>
    </source>
</evidence>
<evidence type="ECO:0000259" key="15">
    <source>
        <dbReference type="PROSITE" id="PS50075"/>
    </source>
</evidence>
<keyword evidence="6 14" id="KW-0444">Lipid biosynthesis</keyword>
<keyword evidence="10" id="KW-0249">Electron transport</keyword>
<evidence type="ECO:0000256" key="10">
    <source>
        <dbReference type="ARBA" id="ARBA00022982"/>
    </source>
</evidence>
<dbReference type="InterPro" id="IPR036736">
    <property type="entry name" value="ACP-like_sf"/>
</dbReference>
<dbReference type="PROSITE" id="PS50075">
    <property type="entry name" value="CARRIER"/>
    <property type="match status" value="1"/>
</dbReference>
<dbReference type="InterPro" id="IPR003231">
    <property type="entry name" value="ACP"/>
</dbReference>
<gene>
    <name evidence="16" type="ORF">CTRG_04269</name>
</gene>
<dbReference type="NCBIfam" id="NF002148">
    <property type="entry name" value="PRK00982.1-2"/>
    <property type="match status" value="1"/>
</dbReference>
<dbReference type="STRING" id="294747.C5MDG8"/>
<dbReference type="HAMAP" id="MF_01217">
    <property type="entry name" value="Acyl_carrier"/>
    <property type="match status" value="1"/>
</dbReference>
<keyword evidence="13 14" id="KW-0275">Fatty acid biosynthesis</keyword>
<evidence type="ECO:0000256" key="2">
    <source>
        <dbReference type="ARBA" id="ARBA00005194"/>
    </source>
</evidence>
<dbReference type="InterPro" id="IPR009081">
    <property type="entry name" value="PP-bd_ACP"/>
</dbReference>
<dbReference type="PROSITE" id="PS00012">
    <property type="entry name" value="PHOSPHOPANTETHEINE"/>
    <property type="match status" value="1"/>
</dbReference>
<name>C5MDG8_CANTT</name>
<dbReference type="HOGENOM" id="CLU_108696_0_0_1"/>
<keyword evidence="8" id="KW-0276">Fatty acid metabolism</keyword>
<keyword evidence="5 14" id="KW-0596">Phosphopantetheine</keyword>
<dbReference type="Proteomes" id="UP000002037">
    <property type="component" value="Unassembled WGS sequence"/>
</dbReference>
<dbReference type="PANTHER" id="PTHR20863:SF28">
    <property type="entry name" value="ACYL CARRIER PROTEIN, MITOCHONDRIAL"/>
    <property type="match status" value="1"/>
</dbReference>
<keyword evidence="11" id="KW-0443">Lipid metabolism</keyword>
<feature type="domain" description="Carrier" evidence="15">
    <location>
        <begin position="56"/>
        <end position="132"/>
    </location>
</feature>
<evidence type="ECO:0000256" key="4">
    <source>
        <dbReference type="ARBA" id="ARBA00022448"/>
    </source>
</evidence>
<organism evidence="16 17">
    <name type="scientific">Candida tropicalis (strain ATCC MYA-3404 / T1)</name>
    <name type="common">Yeast</name>
    <dbReference type="NCBI Taxonomy" id="294747"/>
    <lineage>
        <taxon>Eukaryota</taxon>
        <taxon>Fungi</taxon>
        <taxon>Dikarya</taxon>
        <taxon>Ascomycota</taxon>
        <taxon>Saccharomycotina</taxon>
        <taxon>Pichiomycetes</taxon>
        <taxon>Debaryomycetaceae</taxon>
        <taxon>Candida/Lodderomyces clade</taxon>
        <taxon>Candida</taxon>
    </lineage>
</organism>
<comment type="subcellular location">
    <subcellularLocation>
        <location evidence="1">Mitochondrion</location>
    </subcellularLocation>
</comment>
<evidence type="ECO:0000256" key="12">
    <source>
        <dbReference type="ARBA" id="ARBA00023128"/>
    </source>
</evidence>
<evidence type="ECO:0000256" key="8">
    <source>
        <dbReference type="ARBA" id="ARBA00022832"/>
    </source>
</evidence>
<dbReference type="GO" id="GO:0099128">
    <property type="term" value="C:mitochondrial [2Fe-2S] assembly complex"/>
    <property type="evidence" value="ECO:0007669"/>
    <property type="project" value="UniProtKB-ARBA"/>
</dbReference>
<dbReference type="VEuPathDB" id="FungiDB:CTRG_04269"/>
<keyword evidence="9" id="KW-0809">Transit peptide</keyword>
<dbReference type="RefSeq" id="XP_002549972.1">
    <property type="nucleotide sequence ID" value="XM_002549926.1"/>
</dbReference>
<dbReference type="GeneID" id="8298819"/>
<evidence type="ECO:0000256" key="6">
    <source>
        <dbReference type="ARBA" id="ARBA00022516"/>
    </source>
</evidence>
<dbReference type="GO" id="GO:0000035">
    <property type="term" value="F:acyl binding"/>
    <property type="evidence" value="ECO:0007669"/>
    <property type="project" value="TreeGrafter"/>
</dbReference>
<comment type="function">
    <text evidence="14">Carrier of the growing fatty acid chain in fatty acid biosynthesis.</text>
</comment>
<dbReference type="GO" id="GO:0000036">
    <property type="term" value="F:acyl carrier activity"/>
    <property type="evidence" value="ECO:0007669"/>
    <property type="project" value="TreeGrafter"/>
</dbReference>
<evidence type="ECO:0000256" key="13">
    <source>
        <dbReference type="ARBA" id="ARBA00023160"/>
    </source>
</evidence>
<comment type="similarity">
    <text evidence="3">Belongs to the acyl carrier protein (ACP) family.</text>
</comment>
<comment type="pathway">
    <text evidence="2">Lipid metabolism; fatty acid biosynthesis.</text>
</comment>
<evidence type="ECO:0000256" key="14">
    <source>
        <dbReference type="RuleBase" id="RU000722"/>
    </source>
</evidence>
<reference evidence="16 17" key="1">
    <citation type="journal article" date="2009" name="Nature">
        <title>Evolution of pathogenicity and sexual reproduction in eight Candida genomes.</title>
        <authorList>
            <person name="Butler G."/>
            <person name="Rasmussen M.D."/>
            <person name="Lin M.F."/>
            <person name="Santos M.A."/>
            <person name="Sakthikumar S."/>
            <person name="Munro C.A."/>
            <person name="Rheinbay E."/>
            <person name="Grabherr M."/>
            <person name="Forche A."/>
            <person name="Reedy J.L."/>
            <person name="Agrafioti I."/>
            <person name="Arnaud M.B."/>
            <person name="Bates S."/>
            <person name="Brown A.J."/>
            <person name="Brunke S."/>
            <person name="Costanzo M.C."/>
            <person name="Fitzpatrick D.A."/>
            <person name="de Groot P.W."/>
            <person name="Harris D."/>
            <person name="Hoyer L.L."/>
            <person name="Hube B."/>
            <person name="Klis F.M."/>
            <person name="Kodira C."/>
            <person name="Lennard N."/>
            <person name="Logue M.E."/>
            <person name="Martin R."/>
            <person name="Neiman A.M."/>
            <person name="Nikolaou E."/>
            <person name="Quail M.A."/>
            <person name="Quinn J."/>
            <person name="Santos M.C."/>
            <person name="Schmitzberger F.F."/>
            <person name="Sherlock G."/>
            <person name="Shah P."/>
            <person name="Silverstein K.A."/>
            <person name="Skrzypek M.S."/>
            <person name="Soll D."/>
            <person name="Staggs R."/>
            <person name="Stansfield I."/>
            <person name="Stumpf M.P."/>
            <person name="Sudbery P.E."/>
            <person name="Srikantha T."/>
            <person name="Zeng Q."/>
            <person name="Berman J."/>
            <person name="Berriman M."/>
            <person name="Heitman J."/>
            <person name="Gow N.A."/>
            <person name="Lorenz M.C."/>
            <person name="Birren B.W."/>
            <person name="Kellis M."/>
            <person name="Cuomo C.A."/>
        </authorList>
    </citation>
    <scope>NUCLEOTIDE SEQUENCE [LARGE SCALE GENOMIC DNA]</scope>
    <source>
        <strain evidence="17">ATCC MYA-3404 / T1</strain>
    </source>
</reference>
<evidence type="ECO:0000256" key="5">
    <source>
        <dbReference type="ARBA" id="ARBA00022450"/>
    </source>
</evidence>
<evidence type="ECO:0000256" key="9">
    <source>
        <dbReference type="ARBA" id="ARBA00022946"/>
    </source>
</evidence>
<accession>C5MDG8</accession>
<dbReference type="EMBL" id="GG692399">
    <property type="protein sequence ID" value="EER32598.1"/>
    <property type="molecule type" value="Genomic_DNA"/>
</dbReference>
<evidence type="ECO:0000256" key="3">
    <source>
        <dbReference type="ARBA" id="ARBA00010930"/>
    </source>
</evidence>
<dbReference type="PANTHER" id="PTHR20863">
    <property type="entry name" value="ACYL CARRIER PROTEIN"/>
    <property type="match status" value="1"/>
</dbReference>
<dbReference type="NCBIfam" id="TIGR00517">
    <property type="entry name" value="acyl_carrier"/>
    <property type="match status" value="1"/>
</dbReference>
<dbReference type="InterPro" id="IPR006162">
    <property type="entry name" value="Ppantetheine_attach_site"/>
</dbReference>
<evidence type="ECO:0000256" key="1">
    <source>
        <dbReference type="ARBA" id="ARBA00004173"/>
    </source>
</evidence>
<keyword evidence="17" id="KW-1185">Reference proteome</keyword>
<dbReference type="KEGG" id="ctp:CTRG_04269"/>
<dbReference type="FunFam" id="1.10.1200.10:FF:000003">
    <property type="entry name" value="Acyl carrier protein"/>
    <property type="match status" value="1"/>
</dbReference>
<evidence type="ECO:0000256" key="11">
    <source>
        <dbReference type="ARBA" id="ARBA00023098"/>
    </source>
</evidence>
<dbReference type="SUPFAM" id="SSF47336">
    <property type="entry name" value="ACP-like"/>
    <property type="match status" value="1"/>
</dbReference>
<keyword evidence="4" id="KW-0813">Transport</keyword>